<reference evidence="15" key="1">
    <citation type="submission" date="2023-01" db="EMBL/GenBank/DDBJ databases">
        <title>Human gut microbiome strain richness.</title>
        <authorList>
            <person name="Chen-Liaw A."/>
        </authorList>
    </citation>
    <scope>NUCLEOTIDE SEQUENCE</scope>
    <source>
        <strain evidence="15">1001275st1_F4_1001275B_160808</strain>
    </source>
</reference>
<evidence type="ECO:0000256" key="6">
    <source>
        <dbReference type="ARBA" id="ARBA00022737"/>
    </source>
</evidence>
<keyword evidence="5 13" id="KW-0812">Transmembrane</keyword>
<dbReference type="SMART" id="SM00155">
    <property type="entry name" value="PLDc"/>
    <property type="match status" value="2"/>
</dbReference>
<feature type="transmembrane region" description="Helical" evidence="13">
    <location>
        <begin position="77"/>
        <end position="96"/>
    </location>
</feature>
<dbReference type="RefSeq" id="WP_195388917.1">
    <property type="nucleotide sequence ID" value="NZ_JAQMLW010000018.1"/>
</dbReference>
<dbReference type="NCBIfam" id="TIGR04265">
    <property type="entry name" value="bac_cardiolipin"/>
    <property type="match status" value="1"/>
</dbReference>
<dbReference type="GO" id="GO:0032049">
    <property type="term" value="P:cardiolipin biosynthetic process"/>
    <property type="evidence" value="ECO:0007669"/>
    <property type="project" value="UniProtKB-UniRule"/>
</dbReference>
<keyword evidence="4" id="KW-0808">Transferase</keyword>
<evidence type="ECO:0000256" key="2">
    <source>
        <dbReference type="ARBA" id="ARBA00022475"/>
    </source>
</evidence>
<dbReference type="Proteomes" id="UP001211015">
    <property type="component" value="Unassembled WGS sequence"/>
</dbReference>
<keyword evidence="9 13" id="KW-0472">Membrane</keyword>
<keyword evidence="2" id="KW-1003">Cell membrane</keyword>
<evidence type="ECO:0000256" key="5">
    <source>
        <dbReference type="ARBA" id="ARBA00022692"/>
    </source>
</evidence>
<dbReference type="GO" id="GO:0008808">
    <property type="term" value="F:cardiolipin synthase activity"/>
    <property type="evidence" value="ECO:0007669"/>
    <property type="project" value="UniProtKB-UniRule"/>
</dbReference>
<dbReference type="InterPro" id="IPR001736">
    <property type="entry name" value="PLipase_D/transphosphatidylase"/>
</dbReference>
<evidence type="ECO:0000256" key="9">
    <source>
        <dbReference type="ARBA" id="ARBA00023136"/>
    </source>
</evidence>
<dbReference type="Gene3D" id="3.30.870.10">
    <property type="entry name" value="Endonuclease Chain A"/>
    <property type="match status" value="2"/>
</dbReference>
<protein>
    <recommendedName>
        <fullName evidence="12">Cardiolipin synthase</fullName>
        <ecNumber evidence="12">2.7.8.-</ecNumber>
    </recommendedName>
</protein>
<dbReference type="PROSITE" id="PS50035">
    <property type="entry name" value="PLD"/>
    <property type="match status" value="2"/>
</dbReference>
<keyword evidence="8" id="KW-0443">Lipid metabolism</keyword>
<keyword evidence="11" id="KW-1208">Phospholipid metabolism</keyword>
<proteinExistence type="predicted"/>
<gene>
    <name evidence="15" type="primary">cls</name>
    <name evidence="15" type="ORF">PNU62_11870</name>
</gene>
<dbReference type="Pfam" id="PF13396">
    <property type="entry name" value="PLDc_N"/>
    <property type="match status" value="1"/>
</dbReference>
<evidence type="ECO:0000256" key="13">
    <source>
        <dbReference type="SAM" id="Phobius"/>
    </source>
</evidence>
<organism evidence="15 16">
    <name type="scientific">Ruminococcus bicirculans</name>
    <name type="common">ex Wegman et al. 2014</name>
    <dbReference type="NCBI Taxonomy" id="1160721"/>
    <lineage>
        <taxon>Bacteria</taxon>
        <taxon>Bacillati</taxon>
        <taxon>Bacillota</taxon>
        <taxon>Clostridia</taxon>
        <taxon>Eubacteriales</taxon>
        <taxon>Oscillospiraceae</taxon>
        <taxon>Ruminococcus</taxon>
    </lineage>
</organism>
<keyword evidence="6" id="KW-0677">Repeat</keyword>
<dbReference type="AlphaFoldDB" id="A0AAW6EFM8"/>
<dbReference type="EC" id="2.7.8.-" evidence="12"/>
<dbReference type="Pfam" id="PF13091">
    <property type="entry name" value="PLDc_2"/>
    <property type="match status" value="2"/>
</dbReference>
<feature type="domain" description="PLD phosphodiesterase" evidence="14">
    <location>
        <begin position="432"/>
        <end position="459"/>
    </location>
</feature>
<evidence type="ECO:0000256" key="3">
    <source>
        <dbReference type="ARBA" id="ARBA00022516"/>
    </source>
</evidence>
<dbReference type="PANTHER" id="PTHR21248:SF22">
    <property type="entry name" value="PHOSPHOLIPASE D"/>
    <property type="match status" value="1"/>
</dbReference>
<accession>A0AAW6EFM8</accession>
<name>A0AAW6EFM8_9FIRM</name>
<evidence type="ECO:0000256" key="8">
    <source>
        <dbReference type="ARBA" id="ARBA00023098"/>
    </source>
</evidence>
<evidence type="ECO:0000256" key="12">
    <source>
        <dbReference type="NCBIfam" id="TIGR04265"/>
    </source>
</evidence>
<feature type="transmembrane region" description="Helical" evidence="13">
    <location>
        <begin position="46"/>
        <end position="65"/>
    </location>
</feature>
<evidence type="ECO:0000313" key="15">
    <source>
        <dbReference type="EMBL" id="MDB8745717.1"/>
    </source>
</evidence>
<dbReference type="GO" id="GO:0005886">
    <property type="term" value="C:plasma membrane"/>
    <property type="evidence" value="ECO:0007669"/>
    <property type="project" value="UniProtKB-SubCell"/>
</dbReference>
<evidence type="ECO:0000256" key="4">
    <source>
        <dbReference type="ARBA" id="ARBA00022679"/>
    </source>
</evidence>
<comment type="subcellular location">
    <subcellularLocation>
        <location evidence="1">Cell membrane</location>
        <topology evidence="1">Multi-pass membrane protein</topology>
    </subcellularLocation>
</comment>
<evidence type="ECO:0000313" key="16">
    <source>
        <dbReference type="Proteomes" id="UP001211015"/>
    </source>
</evidence>
<dbReference type="CDD" id="cd09160">
    <property type="entry name" value="PLDc_SMU_988_like_2"/>
    <property type="match status" value="1"/>
</dbReference>
<evidence type="ECO:0000256" key="1">
    <source>
        <dbReference type="ARBA" id="ARBA00004651"/>
    </source>
</evidence>
<dbReference type="EMBL" id="JAQMLV010000018">
    <property type="protein sequence ID" value="MDB8745717.1"/>
    <property type="molecule type" value="Genomic_DNA"/>
</dbReference>
<keyword evidence="3" id="KW-0444">Lipid biosynthesis</keyword>
<keyword evidence="10" id="KW-0594">Phospholipid biosynthesis</keyword>
<dbReference type="InterPro" id="IPR025202">
    <property type="entry name" value="PLD-like_dom"/>
</dbReference>
<evidence type="ECO:0000256" key="11">
    <source>
        <dbReference type="ARBA" id="ARBA00023264"/>
    </source>
</evidence>
<dbReference type="SUPFAM" id="SSF56024">
    <property type="entry name" value="Phospholipase D/nuclease"/>
    <property type="match status" value="2"/>
</dbReference>
<evidence type="ECO:0000256" key="10">
    <source>
        <dbReference type="ARBA" id="ARBA00023209"/>
    </source>
</evidence>
<feature type="domain" description="PLD phosphodiesterase" evidence="14">
    <location>
        <begin position="253"/>
        <end position="280"/>
    </location>
</feature>
<dbReference type="PANTHER" id="PTHR21248">
    <property type="entry name" value="CARDIOLIPIN SYNTHASE"/>
    <property type="match status" value="1"/>
</dbReference>
<evidence type="ECO:0000259" key="14">
    <source>
        <dbReference type="PROSITE" id="PS50035"/>
    </source>
</evidence>
<feature type="transmembrane region" description="Helical" evidence="13">
    <location>
        <begin position="21"/>
        <end position="40"/>
    </location>
</feature>
<dbReference type="InterPro" id="IPR022924">
    <property type="entry name" value="Cardiolipin_synthase"/>
</dbReference>
<comment type="caution">
    <text evidence="15">The sequence shown here is derived from an EMBL/GenBank/DDBJ whole genome shotgun (WGS) entry which is preliminary data.</text>
</comment>
<dbReference type="InterPro" id="IPR027379">
    <property type="entry name" value="CLS_N"/>
</dbReference>
<sequence>MINERSETELTWNNVKKIAGRVVAVIVPVAMQFLWYLLILKWLSKAAGLLSIVLTVLSFLFVLYINTKREESSYKTLWLIVILTFPVLGAVMYIIFGNNNTAKKLEKNITKARLHMDYELPDGKKCIGELEREDKRLAQSVKRISDATGFPMVKLDSAEYFSVGEEMFADMCKELEKAEKYIFAEYFILQNGKFLNTVVDIMAKKAAQGVDVRIMYDDLGSIATYSLADALKLGDKGIKCVPFNPFLFIKSQLNNRDHRKIMVVDGRVAYSGGINLSDEYINIGSKYGHWKDIGFKITGEGVKSYTYMFMEFWNAFSNDLIPHDLVGESFEKEGKGGDGYVLPYYDSPMVDENVSNTFFSEMLYAASDYVWFYTPYLMLGDSLFDAFIRAAKRGVDVRIIMPGIADKKVVFRLSRSYYRQLIEAGVKIYEYTPGFVHAKGCICDDKLAVLGSVNLDYRSLFLHFECSSIFYDSSIIKTFKADILETQSKCRQRTLEDTKRGFFGRLIDGVLRIFAPLL</sequence>
<evidence type="ECO:0000256" key="7">
    <source>
        <dbReference type="ARBA" id="ARBA00022989"/>
    </source>
</evidence>
<keyword evidence="7 13" id="KW-1133">Transmembrane helix</keyword>